<dbReference type="Gene3D" id="3.20.20.140">
    <property type="entry name" value="Metal-dependent hydrolases"/>
    <property type="match status" value="1"/>
</dbReference>
<proteinExistence type="inferred from homology"/>
<gene>
    <name evidence="4" type="ORF">WT44_12170</name>
</gene>
<evidence type="ECO:0000259" key="3">
    <source>
        <dbReference type="Pfam" id="PF01979"/>
    </source>
</evidence>
<evidence type="ECO:0000256" key="1">
    <source>
        <dbReference type="ARBA" id="ARBA00006745"/>
    </source>
</evidence>
<dbReference type="Gene3D" id="2.30.40.10">
    <property type="entry name" value="Urease, subunit C, domain 1"/>
    <property type="match status" value="1"/>
</dbReference>
<dbReference type="PANTHER" id="PTHR43794">
    <property type="entry name" value="AMINOHYDROLASE SSNA-RELATED"/>
    <property type="match status" value="1"/>
</dbReference>
<keyword evidence="2" id="KW-0378">Hydrolase</keyword>
<feature type="domain" description="Amidohydrolase-related" evidence="3">
    <location>
        <begin position="21"/>
        <end position="88"/>
    </location>
</feature>
<dbReference type="RefSeq" id="WP_060149607.1">
    <property type="nucleotide sequence ID" value="NZ_LPGD01000060.1"/>
</dbReference>
<comment type="similarity">
    <text evidence="1">Belongs to the metallo-dependent hydrolases superfamily. ATZ/TRZ family.</text>
</comment>
<protein>
    <recommendedName>
        <fullName evidence="3">Amidohydrolase-related domain-containing protein</fullName>
    </recommendedName>
</protein>
<dbReference type="GO" id="GO:0016810">
    <property type="term" value="F:hydrolase activity, acting on carbon-nitrogen (but not peptide) bonds"/>
    <property type="evidence" value="ECO:0007669"/>
    <property type="project" value="InterPro"/>
</dbReference>
<accession>A0A106P7V9</accession>
<dbReference type="InterPro" id="IPR050287">
    <property type="entry name" value="MTA/SAH_deaminase"/>
</dbReference>
<dbReference type="InterPro" id="IPR011059">
    <property type="entry name" value="Metal-dep_hydrolase_composite"/>
</dbReference>
<evidence type="ECO:0000256" key="2">
    <source>
        <dbReference type="ARBA" id="ARBA00022801"/>
    </source>
</evidence>
<dbReference type="EMBL" id="LPHB01000035">
    <property type="protein sequence ID" value="KWA63519.1"/>
    <property type="molecule type" value="Genomic_DNA"/>
</dbReference>
<dbReference type="AlphaFoldDB" id="A0A106P7V9"/>
<dbReference type="InterPro" id="IPR006680">
    <property type="entry name" value="Amidohydro-rel"/>
</dbReference>
<evidence type="ECO:0000313" key="5">
    <source>
        <dbReference type="Proteomes" id="UP000068603"/>
    </source>
</evidence>
<organism evidence="4">
    <name type="scientific">Burkholderia stagnalis</name>
    <dbReference type="NCBI Taxonomy" id="1503054"/>
    <lineage>
        <taxon>Bacteria</taxon>
        <taxon>Pseudomonadati</taxon>
        <taxon>Pseudomonadota</taxon>
        <taxon>Betaproteobacteria</taxon>
        <taxon>Burkholderiales</taxon>
        <taxon>Burkholderiaceae</taxon>
        <taxon>Burkholderia</taxon>
        <taxon>Burkholderia cepacia complex</taxon>
    </lineage>
</organism>
<name>A0A106P7V9_9BURK</name>
<dbReference type="Proteomes" id="UP000068603">
    <property type="component" value="Unassembled WGS sequence"/>
</dbReference>
<dbReference type="SUPFAM" id="SSF51338">
    <property type="entry name" value="Composite domain of metallo-dependent hydrolases"/>
    <property type="match status" value="1"/>
</dbReference>
<comment type="caution">
    <text evidence="4">The sequence shown here is derived from an EMBL/GenBank/DDBJ whole genome shotgun (WGS) entry which is preliminary data.</text>
</comment>
<reference evidence="4 5" key="1">
    <citation type="submission" date="2015-11" db="EMBL/GenBank/DDBJ databases">
        <title>Expanding the genomic diversity of Burkholderia species for the development of highly accurate diagnostics.</title>
        <authorList>
            <person name="Sahl J."/>
            <person name="Keim P."/>
            <person name="Wagner D."/>
        </authorList>
    </citation>
    <scope>NUCLEOTIDE SEQUENCE [LARGE SCALE GENOMIC DNA]</scope>
    <source>
        <strain evidence="4 5">MSMB1960WGS</strain>
    </source>
</reference>
<evidence type="ECO:0000313" key="4">
    <source>
        <dbReference type="EMBL" id="KWA63519.1"/>
    </source>
</evidence>
<sequence length="172" mass="19108">MLIALPPPAFRDPDVRPQGNVLEMVMIDAAKALSIDHEVGSLEAGKLADIMLVDLFRPHVMPMNMPVYRMTCFANAADVCMTMVGGRVLMEDRRVLSVDEQAVLEQMTEVAEATFARSGLRHLLDEPAALWGAVIIETHRAAGSVRRIGRTAKGVSRNRVWRPFMLVRRGFP</sequence>
<dbReference type="PANTHER" id="PTHR43794:SF11">
    <property type="entry name" value="AMIDOHYDROLASE-RELATED DOMAIN-CONTAINING PROTEIN"/>
    <property type="match status" value="1"/>
</dbReference>
<dbReference type="Pfam" id="PF01979">
    <property type="entry name" value="Amidohydro_1"/>
    <property type="match status" value="1"/>
</dbReference>